<dbReference type="PROSITE" id="PS50089">
    <property type="entry name" value="ZF_RING_2"/>
    <property type="match status" value="1"/>
</dbReference>
<dbReference type="GO" id="GO:0008270">
    <property type="term" value="F:zinc ion binding"/>
    <property type="evidence" value="ECO:0007669"/>
    <property type="project" value="UniProtKB-KW"/>
</dbReference>
<keyword evidence="3 5" id="KW-0863">Zinc-finger</keyword>
<dbReference type="PANTHER" id="PTHR25462">
    <property type="entry name" value="BONUS, ISOFORM C-RELATED"/>
    <property type="match status" value="1"/>
</dbReference>
<dbReference type="InterPro" id="IPR047153">
    <property type="entry name" value="TRIM45/56/19-like"/>
</dbReference>
<evidence type="ECO:0000259" key="9">
    <source>
        <dbReference type="PROSITE" id="PS50119"/>
    </source>
</evidence>
<dbReference type="SMART" id="SM00184">
    <property type="entry name" value="RING"/>
    <property type="match status" value="1"/>
</dbReference>
<evidence type="ECO:0000256" key="3">
    <source>
        <dbReference type="ARBA" id="ARBA00022771"/>
    </source>
</evidence>
<dbReference type="RefSeq" id="XP_030832684.1">
    <property type="nucleotide sequence ID" value="XM_030976824.1"/>
</dbReference>
<dbReference type="InterPro" id="IPR013083">
    <property type="entry name" value="Znf_RING/FYVE/PHD"/>
</dbReference>
<evidence type="ECO:0000313" key="11">
    <source>
        <dbReference type="Proteomes" id="UP000007110"/>
    </source>
</evidence>
<dbReference type="InterPro" id="IPR011042">
    <property type="entry name" value="6-blade_b-propeller_TolB-like"/>
</dbReference>
<proteinExistence type="predicted"/>
<dbReference type="CDD" id="cd19756">
    <property type="entry name" value="Bbox2"/>
    <property type="match status" value="1"/>
</dbReference>
<dbReference type="InterPro" id="IPR027370">
    <property type="entry name" value="Znf-RING_euk"/>
</dbReference>
<dbReference type="PANTHER" id="PTHR25462:SF229">
    <property type="entry name" value="TRANSCRIPTION INTERMEDIARY FACTOR 1-BETA"/>
    <property type="match status" value="1"/>
</dbReference>
<name>A0A7M7N8F6_STRPU</name>
<dbReference type="PROSITE" id="PS00518">
    <property type="entry name" value="ZF_RING_1"/>
    <property type="match status" value="1"/>
</dbReference>
<dbReference type="Gene3D" id="3.30.160.60">
    <property type="entry name" value="Classic Zinc Finger"/>
    <property type="match status" value="1"/>
</dbReference>
<feature type="compositionally biased region" description="Low complexity" evidence="7">
    <location>
        <begin position="341"/>
        <end position="413"/>
    </location>
</feature>
<dbReference type="Gene3D" id="2.120.10.30">
    <property type="entry name" value="TolB, C-terminal domain"/>
    <property type="match status" value="1"/>
</dbReference>
<dbReference type="GeneID" id="100888865"/>
<reference evidence="11" key="1">
    <citation type="submission" date="2015-02" db="EMBL/GenBank/DDBJ databases">
        <title>Genome sequencing for Strongylocentrotus purpuratus.</title>
        <authorList>
            <person name="Murali S."/>
            <person name="Liu Y."/>
            <person name="Vee V."/>
            <person name="English A."/>
            <person name="Wang M."/>
            <person name="Skinner E."/>
            <person name="Han Y."/>
            <person name="Muzny D.M."/>
            <person name="Worley K.C."/>
            <person name="Gibbs R.A."/>
        </authorList>
    </citation>
    <scope>NUCLEOTIDE SEQUENCE</scope>
</reference>
<dbReference type="SUPFAM" id="SSF101898">
    <property type="entry name" value="NHL repeat"/>
    <property type="match status" value="1"/>
</dbReference>
<keyword evidence="6" id="KW-0175">Coiled coil</keyword>
<accession>A0A7M7N8F6</accession>
<evidence type="ECO:0000256" key="2">
    <source>
        <dbReference type="ARBA" id="ARBA00022723"/>
    </source>
</evidence>
<dbReference type="EnsemblMetazoa" id="XM_030976824">
    <property type="protein sequence ID" value="XP_030832684"/>
    <property type="gene ID" value="LOC100888865"/>
</dbReference>
<organism evidence="10 11">
    <name type="scientific">Strongylocentrotus purpuratus</name>
    <name type="common">Purple sea urchin</name>
    <dbReference type="NCBI Taxonomy" id="7668"/>
    <lineage>
        <taxon>Eukaryota</taxon>
        <taxon>Metazoa</taxon>
        <taxon>Echinodermata</taxon>
        <taxon>Eleutherozoa</taxon>
        <taxon>Echinozoa</taxon>
        <taxon>Echinoidea</taxon>
        <taxon>Euechinoidea</taxon>
        <taxon>Echinacea</taxon>
        <taxon>Camarodonta</taxon>
        <taxon>Echinidea</taxon>
        <taxon>Strongylocentrotidae</taxon>
        <taxon>Strongylocentrotus</taxon>
    </lineage>
</organism>
<dbReference type="Gene3D" id="3.30.40.10">
    <property type="entry name" value="Zinc/RING finger domain, C3HC4 (zinc finger)"/>
    <property type="match status" value="1"/>
</dbReference>
<feature type="domain" description="B box-type" evidence="9">
    <location>
        <begin position="90"/>
        <end position="131"/>
    </location>
</feature>
<feature type="domain" description="RING-type" evidence="8">
    <location>
        <begin position="15"/>
        <end position="58"/>
    </location>
</feature>
<evidence type="ECO:0000256" key="4">
    <source>
        <dbReference type="ARBA" id="ARBA00022833"/>
    </source>
</evidence>
<evidence type="ECO:0000256" key="5">
    <source>
        <dbReference type="PROSITE-ProRule" id="PRU00024"/>
    </source>
</evidence>
<evidence type="ECO:0000256" key="6">
    <source>
        <dbReference type="SAM" id="Coils"/>
    </source>
</evidence>
<protein>
    <submittedName>
        <fullName evidence="10">Uncharacterized protein</fullName>
    </submittedName>
</protein>
<evidence type="ECO:0000256" key="1">
    <source>
        <dbReference type="ARBA" id="ARBA00022553"/>
    </source>
</evidence>
<feature type="coiled-coil region" evidence="6">
    <location>
        <begin position="146"/>
        <end position="180"/>
    </location>
</feature>
<sequence length="738" mass="80943">MADKRGLQHPQGLACPLCLDTFKNPTLLLCGHTFCKVCLEGYDELRNGVDHMECPVCRKRTKLEENRVAGLSPNFSLKGLQDELHIDEQTSQNLCPLHKAEYRNIFCEVCENFICITCFIKNHQGHRIIRKTDLKEGLRKKKMALIQDGKARKSQIEKILKDAEQQRKEICCHLSKMEKEIRDAYAKKVTTLQENERKLIEKVHSIQSGSDKQLNYCIAQHIELTDNISISVAILESNESEHLQDHVLIEDHLHCISLENSLKKVNKPNDEQSMAQVLQAAKNSKFHCAKRKLLDVGHIEPGGNATTSNSQQAKAPTSNSQQAKATTSNSQQAKATTSNDQQAKATTSSSQQAKATTSNNQQAKATTSSSQQAKATTSSSQQAKATTSSSQQAKATTSSSQQAKATTSNSQQAKTTAPVAVHTLGHNGQRGKASTSNSQHVMTTARVNMNTDEMQPSTSGNVGAIPAMVKTNSLTIVKEAELPGIFGMAAISQDSVVIGYGQNGAECSSLSGESASHLDGGVVYDIACLTHGRSAVSDSDGICSIYDAQGIQGIQYQYNQGFGYRYHFKLCSDQHDNIYAVNGNPEIYIFSGSNPNPQTIIPTGKVQSKQICVTKTGVIIICGIVKSKAIHTLRSVTVYDREGHMGSSIKSNNMLIEYLYAAVDSRDRVLVARIKDRSDVLRLTRYTLQGVTLTKEVMFKQLRLPHSFVSCLCYMVSLSPSMIAFSTGKHLYFIELGL</sequence>
<dbReference type="Proteomes" id="UP000007110">
    <property type="component" value="Unassembled WGS sequence"/>
</dbReference>
<evidence type="ECO:0000313" key="10">
    <source>
        <dbReference type="EnsemblMetazoa" id="XP_030832684"/>
    </source>
</evidence>
<dbReference type="SUPFAM" id="SSF57845">
    <property type="entry name" value="B-box zinc-binding domain"/>
    <property type="match status" value="1"/>
</dbReference>
<reference evidence="10" key="2">
    <citation type="submission" date="2021-01" db="UniProtKB">
        <authorList>
            <consortium name="EnsemblMetazoa"/>
        </authorList>
    </citation>
    <scope>IDENTIFICATION</scope>
</reference>
<evidence type="ECO:0000256" key="7">
    <source>
        <dbReference type="SAM" id="MobiDB-lite"/>
    </source>
</evidence>
<dbReference type="InterPro" id="IPR017907">
    <property type="entry name" value="Znf_RING_CS"/>
</dbReference>
<evidence type="ECO:0000259" key="8">
    <source>
        <dbReference type="PROSITE" id="PS50089"/>
    </source>
</evidence>
<keyword evidence="2" id="KW-0479">Metal-binding</keyword>
<dbReference type="InterPro" id="IPR000315">
    <property type="entry name" value="Znf_B-box"/>
</dbReference>
<feature type="region of interest" description="Disordered" evidence="7">
    <location>
        <begin position="297"/>
        <end position="416"/>
    </location>
</feature>
<dbReference type="InterPro" id="IPR001841">
    <property type="entry name" value="Znf_RING"/>
</dbReference>
<keyword evidence="4" id="KW-0862">Zinc</keyword>
<dbReference type="Pfam" id="PF13445">
    <property type="entry name" value="zf-RING_UBOX"/>
    <property type="match status" value="1"/>
</dbReference>
<dbReference type="Pfam" id="PF00643">
    <property type="entry name" value="zf-B_box"/>
    <property type="match status" value="1"/>
</dbReference>
<keyword evidence="11" id="KW-1185">Reference proteome</keyword>
<keyword evidence="1" id="KW-0597">Phosphoprotein</keyword>
<feature type="compositionally biased region" description="Polar residues" evidence="7">
    <location>
        <begin position="304"/>
        <end position="340"/>
    </location>
</feature>
<dbReference type="AlphaFoldDB" id="A0A7M7N8F6"/>
<dbReference type="PROSITE" id="PS50119">
    <property type="entry name" value="ZF_BBOX"/>
    <property type="match status" value="1"/>
</dbReference>
<dbReference type="SUPFAM" id="SSF57850">
    <property type="entry name" value="RING/U-box"/>
    <property type="match status" value="1"/>
</dbReference>